<dbReference type="Proteomes" id="UP000265768">
    <property type="component" value="Unassembled WGS sequence"/>
</dbReference>
<reference evidence="1 2" key="1">
    <citation type="submission" date="2018-09" db="EMBL/GenBank/DDBJ databases">
        <title>YIM 75507 draft genome.</title>
        <authorList>
            <person name="Tang S."/>
            <person name="Feng Y."/>
        </authorList>
    </citation>
    <scope>NUCLEOTIDE SEQUENCE [LARGE SCALE GENOMIC DNA]</scope>
    <source>
        <strain evidence="1 2">YIM 75507</strain>
    </source>
</reference>
<comment type="caution">
    <text evidence="1">The sequence shown here is derived from an EMBL/GenBank/DDBJ whole genome shotgun (WGS) entry which is preliminary data.</text>
</comment>
<dbReference type="Pfam" id="PF09438">
    <property type="entry name" value="DUF2017"/>
    <property type="match status" value="1"/>
</dbReference>
<sequence length="176" mass="19167">MNGNFAPAPGGGVALRLDAGEVAILRSLVSQLMGLVEPPETHDDPLARAVGISASAATPADPVLARLFPDAYPEDPEAAGEFRRYTEGQLREGKRADAAVVLETANPGEAVLDAEQARAWLRSLNDVRLALGVRLEVTEDTHEEIARMSEDDPRYPVFVTYDWLTFLQDSLVRALW</sequence>
<evidence type="ECO:0000313" key="2">
    <source>
        <dbReference type="Proteomes" id="UP000265768"/>
    </source>
</evidence>
<dbReference type="RefSeq" id="WP_119929925.1">
    <property type="nucleotide sequence ID" value="NZ_QZEY01000015.1"/>
</dbReference>
<evidence type="ECO:0000313" key="1">
    <source>
        <dbReference type="EMBL" id="RJL24548.1"/>
    </source>
</evidence>
<dbReference type="AlphaFoldDB" id="A0A3A4AT50"/>
<dbReference type="OrthoDB" id="3268479at2"/>
<gene>
    <name evidence="1" type="ORF">D5H75_30015</name>
</gene>
<dbReference type="EMBL" id="QZEY01000015">
    <property type="protein sequence ID" value="RJL24548.1"/>
    <property type="molecule type" value="Genomic_DNA"/>
</dbReference>
<dbReference type="InterPro" id="IPR018561">
    <property type="entry name" value="AosR"/>
</dbReference>
<proteinExistence type="predicted"/>
<protein>
    <submittedName>
        <fullName evidence="1">DUF2017 domain-containing protein</fullName>
    </submittedName>
</protein>
<keyword evidence="2" id="KW-1185">Reference proteome</keyword>
<organism evidence="1 2">
    <name type="scientific">Bailinhaonella thermotolerans</name>
    <dbReference type="NCBI Taxonomy" id="1070861"/>
    <lineage>
        <taxon>Bacteria</taxon>
        <taxon>Bacillati</taxon>
        <taxon>Actinomycetota</taxon>
        <taxon>Actinomycetes</taxon>
        <taxon>Streptosporangiales</taxon>
        <taxon>Streptosporangiaceae</taxon>
        <taxon>Bailinhaonella</taxon>
    </lineage>
</organism>
<accession>A0A3A4AT50</accession>
<name>A0A3A4AT50_9ACTN</name>